<dbReference type="AlphaFoldDB" id="A0A177N8L9"/>
<evidence type="ECO:0000313" key="2">
    <source>
        <dbReference type="Proteomes" id="UP000077628"/>
    </source>
</evidence>
<reference evidence="2" key="1">
    <citation type="submission" date="2016-03" db="EMBL/GenBank/DDBJ databases">
        <authorList>
            <person name="Heylen K."/>
            <person name="De Vos P."/>
            <person name="Vekeman B."/>
        </authorList>
    </citation>
    <scope>NUCLEOTIDE SEQUENCE [LARGE SCALE GENOMIC DNA]</scope>
    <source>
        <strain evidence="2">R-45383</strain>
    </source>
</reference>
<dbReference type="Proteomes" id="UP000077628">
    <property type="component" value="Unassembled WGS sequence"/>
</dbReference>
<dbReference type="EMBL" id="LUUK01000202">
    <property type="protein sequence ID" value="OAI14277.1"/>
    <property type="molecule type" value="Genomic_DNA"/>
</dbReference>
<keyword evidence="2" id="KW-1185">Reference proteome</keyword>
<evidence type="ECO:0000313" key="1">
    <source>
        <dbReference type="EMBL" id="OAI14277.1"/>
    </source>
</evidence>
<name>A0A177N8L9_9GAMM</name>
<proteinExistence type="predicted"/>
<organism evidence="1 2">
    <name type="scientific">Methylomonas koyamae</name>
    <dbReference type="NCBI Taxonomy" id="702114"/>
    <lineage>
        <taxon>Bacteria</taxon>
        <taxon>Pseudomonadati</taxon>
        <taxon>Pseudomonadota</taxon>
        <taxon>Gammaproteobacteria</taxon>
        <taxon>Methylococcales</taxon>
        <taxon>Methylococcaceae</taxon>
        <taxon>Methylomonas</taxon>
    </lineage>
</organism>
<gene>
    <name evidence="1" type="ORF">A1355_00850</name>
</gene>
<dbReference type="RefSeq" id="WP_064031073.1">
    <property type="nucleotide sequence ID" value="NZ_LUUK01000202.1"/>
</dbReference>
<comment type="caution">
    <text evidence="1">The sequence shown here is derived from an EMBL/GenBank/DDBJ whole genome shotgun (WGS) entry which is preliminary data.</text>
</comment>
<protein>
    <submittedName>
        <fullName evidence="1">Uncharacterized protein</fullName>
    </submittedName>
</protein>
<accession>A0A177N8L9</accession>
<sequence>MRITRGFILFRFVITVFLGILIVKDGFAESLNQTKEVMSPICAVDAKTSLRASMAIEKNAKGSGKSIKLMLKNNLTASVNLQFWEDFSDSFMVTYLYEGKEVSISHNKLSTDNRVSKPLKTISLSPGEAKIWNFHISDFLDSKKLQKDKIMVSVIAGFYFSYMVQNETCKADFTNTSLDFTFYDVPLD</sequence>